<dbReference type="InterPro" id="IPR019606">
    <property type="entry name" value="GerMN"/>
</dbReference>
<proteinExistence type="predicted"/>
<dbReference type="Pfam" id="PF10647">
    <property type="entry name" value="Gmad1"/>
    <property type="match status" value="1"/>
</dbReference>
<name>A0A840P888_9ACTN</name>
<organism evidence="4 5">
    <name type="scientific">Thermocatellispora tengchongensis</name>
    <dbReference type="NCBI Taxonomy" id="1073253"/>
    <lineage>
        <taxon>Bacteria</taxon>
        <taxon>Bacillati</taxon>
        <taxon>Actinomycetota</taxon>
        <taxon>Actinomycetes</taxon>
        <taxon>Streptosporangiales</taxon>
        <taxon>Streptosporangiaceae</taxon>
        <taxon>Thermocatellispora</taxon>
    </lineage>
</organism>
<dbReference type="Pfam" id="PF10646">
    <property type="entry name" value="Germane"/>
    <property type="match status" value="1"/>
</dbReference>
<comment type="caution">
    <text evidence="4">The sequence shown here is derived from an EMBL/GenBank/DDBJ whole genome shotgun (WGS) entry which is preliminary data.</text>
</comment>
<feature type="chain" id="PRO_5032473909" description="GerMN domain-containing protein" evidence="2">
    <location>
        <begin position="31"/>
        <end position="601"/>
    </location>
</feature>
<sequence length="601" mass="64330">MIAPARSMAGRAGAAAGVALALALTGSACAVIPLGGNPASYREIVKGDPLRKPYVRVVAVPPRPEWTPKQVVTGFLSAMASVDDPGYTVARQYLYGAAAQTWRPDGTVTVYDKGVLGNAPPPPKDATETGIMLKGMITGTIDPEGKYRAVEGAEDTLKDFRLVKTPQGWRIKDFPDGLLLTEDDIRRSYRPVKLYYLDHLQKSLVVDQVRVRVDPSSDFAETMLQRLLRGPTSGLKSAVSNALPAGTRLLGISTEDDKIIVNLNEAATNAISTGPDRDAVSAMAAQIGWTLDQLTERWDVEIRVNGEPYYQDGGALRVGFDRYGSFDQWLNPGRTATYFFDKGALHSLNQEGEPSPVPGVAGHPGADHTEPAVSGGARPVLATLTKGGSAIATAPLAEGSHWEQRITGTNLTRPSWDRYDNIWTVDRVGPRASRVLRFDGKTQTKVSAPGLESVEVRDMRVARDGVRLAAVVTTDTGTEVQVSTITVNGSETTIADPEPLVTAVEGQQIVDIAWQDSTTLLVLTGSKAGKEVLAVDVTDGTSESIKADARITSITALADRILAGAEDTGDDEPELLYLDPVKQTWTPLTKTPATTPLLPLD</sequence>
<feature type="signal peptide" evidence="2">
    <location>
        <begin position="1"/>
        <end position="30"/>
    </location>
</feature>
<keyword evidence="5" id="KW-1185">Reference proteome</keyword>
<evidence type="ECO:0000259" key="3">
    <source>
        <dbReference type="SMART" id="SM00909"/>
    </source>
</evidence>
<dbReference type="SMART" id="SM00909">
    <property type="entry name" value="Germane"/>
    <property type="match status" value="1"/>
</dbReference>
<dbReference type="Proteomes" id="UP000578449">
    <property type="component" value="Unassembled WGS sequence"/>
</dbReference>
<evidence type="ECO:0000313" key="5">
    <source>
        <dbReference type="Proteomes" id="UP000578449"/>
    </source>
</evidence>
<dbReference type="AlphaFoldDB" id="A0A840P888"/>
<feature type="region of interest" description="Disordered" evidence="1">
    <location>
        <begin position="349"/>
        <end position="374"/>
    </location>
</feature>
<feature type="domain" description="GerMN" evidence="3">
    <location>
        <begin position="220"/>
        <end position="313"/>
    </location>
</feature>
<evidence type="ECO:0000313" key="4">
    <source>
        <dbReference type="EMBL" id="MBB5134826.1"/>
    </source>
</evidence>
<protein>
    <recommendedName>
        <fullName evidence="3">GerMN domain-containing protein</fullName>
    </recommendedName>
</protein>
<dbReference type="SUPFAM" id="SSF63829">
    <property type="entry name" value="Calcium-dependent phosphotriesterase"/>
    <property type="match status" value="1"/>
</dbReference>
<evidence type="ECO:0000256" key="1">
    <source>
        <dbReference type="SAM" id="MobiDB-lite"/>
    </source>
</evidence>
<dbReference type="Pfam" id="PF25976">
    <property type="entry name" value="LpqB_N"/>
    <property type="match status" value="1"/>
</dbReference>
<dbReference type="RefSeq" id="WP_185051710.1">
    <property type="nucleotide sequence ID" value="NZ_BAABIX010000004.1"/>
</dbReference>
<dbReference type="EMBL" id="JACHGN010000009">
    <property type="protein sequence ID" value="MBB5134826.1"/>
    <property type="molecule type" value="Genomic_DNA"/>
</dbReference>
<keyword evidence="2" id="KW-0732">Signal</keyword>
<reference evidence="4 5" key="1">
    <citation type="submission" date="2020-08" db="EMBL/GenBank/DDBJ databases">
        <title>Genomic Encyclopedia of Type Strains, Phase IV (KMG-IV): sequencing the most valuable type-strain genomes for metagenomic binning, comparative biology and taxonomic classification.</title>
        <authorList>
            <person name="Goeker M."/>
        </authorList>
    </citation>
    <scope>NUCLEOTIDE SEQUENCE [LARGE SCALE GENOMIC DNA]</scope>
    <source>
        <strain evidence="4 5">DSM 45615</strain>
    </source>
</reference>
<dbReference type="InterPro" id="IPR018910">
    <property type="entry name" value="LpqB_C"/>
</dbReference>
<dbReference type="InterPro" id="IPR059026">
    <property type="entry name" value="LpqB_N"/>
</dbReference>
<evidence type="ECO:0000256" key="2">
    <source>
        <dbReference type="SAM" id="SignalP"/>
    </source>
</evidence>
<dbReference type="PROSITE" id="PS51257">
    <property type="entry name" value="PROKAR_LIPOPROTEIN"/>
    <property type="match status" value="1"/>
</dbReference>
<gene>
    <name evidence="4" type="ORF">HNP84_004560</name>
</gene>
<accession>A0A840P888</accession>